<comment type="caution">
    <text evidence="1">The sequence shown here is derived from an EMBL/GenBank/DDBJ whole genome shotgun (WGS) entry which is preliminary data.</text>
</comment>
<evidence type="ECO:0000313" key="2">
    <source>
        <dbReference type="Proteomes" id="UP001153269"/>
    </source>
</evidence>
<gene>
    <name evidence="1" type="ORF">PLEPLA_LOCUS43722</name>
</gene>
<sequence length="103" mass="11569">MAFLVGSRKPGHNKDRRWCLAGLSTAGLPDVIVISLAAAATMSAVSHQHIKPLGRRYPASRRGKHTPARYKNTGLQKAELGRRTWWREMSGDDWIGFDIWSQL</sequence>
<protein>
    <submittedName>
        <fullName evidence="1">Uncharacterized protein</fullName>
    </submittedName>
</protein>
<proteinExistence type="predicted"/>
<keyword evidence="2" id="KW-1185">Reference proteome</keyword>
<reference evidence="1" key="1">
    <citation type="submission" date="2020-03" db="EMBL/GenBank/DDBJ databases">
        <authorList>
            <person name="Weist P."/>
        </authorList>
    </citation>
    <scope>NUCLEOTIDE SEQUENCE</scope>
</reference>
<name>A0A9N7Z9Q4_PLEPL</name>
<organism evidence="1 2">
    <name type="scientific">Pleuronectes platessa</name>
    <name type="common">European plaice</name>
    <dbReference type="NCBI Taxonomy" id="8262"/>
    <lineage>
        <taxon>Eukaryota</taxon>
        <taxon>Metazoa</taxon>
        <taxon>Chordata</taxon>
        <taxon>Craniata</taxon>
        <taxon>Vertebrata</taxon>
        <taxon>Euteleostomi</taxon>
        <taxon>Actinopterygii</taxon>
        <taxon>Neopterygii</taxon>
        <taxon>Teleostei</taxon>
        <taxon>Neoteleostei</taxon>
        <taxon>Acanthomorphata</taxon>
        <taxon>Carangaria</taxon>
        <taxon>Pleuronectiformes</taxon>
        <taxon>Pleuronectoidei</taxon>
        <taxon>Pleuronectidae</taxon>
        <taxon>Pleuronectes</taxon>
    </lineage>
</organism>
<evidence type="ECO:0000313" key="1">
    <source>
        <dbReference type="EMBL" id="CAB1455941.1"/>
    </source>
</evidence>
<dbReference type="AlphaFoldDB" id="A0A9N7Z9Q4"/>
<dbReference type="EMBL" id="CADEAL010004278">
    <property type="protein sequence ID" value="CAB1455941.1"/>
    <property type="molecule type" value="Genomic_DNA"/>
</dbReference>
<dbReference type="Proteomes" id="UP001153269">
    <property type="component" value="Unassembled WGS sequence"/>
</dbReference>
<accession>A0A9N7Z9Q4</accession>